<feature type="region of interest" description="Disordered" evidence="1">
    <location>
        <begin position="1"/>
        <end position="20"/>
    </location>
</feature>
<evidence type="ECO:0000256" key="1">
    <source>
        <dbReference type="SAM" id="MobiDB-lite"/>
    </source>
</evidence>
<reference evidence="2" key="2">
    <citation type="submission" date="2011-04" db="EMBL/GenBank/DDBJ databases">
        <authorList>
            <person name="Genoscope - CEA"/>
        </authorList>
    </citation>
    <scope>NUCLEOTIDE SEQUENCE</scope>
    <source>
        <strain evidence="2">R229</strain>
    </source>
</reference>
<accession>G2ZPM2</accession>
<protein>
    <submittedName>
        <fullName evidence="2">Uncharacterized protein</fullName>
    </submittedName>
</protein>
<dbReference type="EMBL" id="FR854068">
    <property type="protein sequence ID" value="CCA80985.1"/>
    <property type="molecule type" value="Genomic_DNA"/>
</dbReference>
<evidence type="ECO:0000313" key="2">
    <source>
        <dbReference type="EMBL" id="CCA80985.1"/>
    </source>
</evidence>
<proteinExistence type="predicted"/>
<gene>
    <name evidence="2" type="ORF">BDB_120031</name>
</gene>
<organism evidence="2">
    <name type="scientific">blood disease bacterium R229</name>
    <dbReference type="NCBI Taxonomy" id="741978"/>
    <lineage>
        <taxon>Bacteria</taxon>
        <taxon>Pseudomonadati</taxon>
        <taxon>Pseudomonadota</taxon>
        <taxon>Betaproteobacteria</taxon>
        <taxon>Burkholderiales</taxon>
        <taxon>Burkholderiaceae</taxon>
        <taxon>Ralstonia</taxon>
        <taxon>Ralstonia solanacearum species complex</taxon>
    </lineage>
</organism>
<sequence>MDRWPGPQRGRGRARRPPVACSPEAAPIIATARGVFREAIARSLGEANMTGVVDLFAR</sequence>
<dbReference type="AlphaFoldDB" id="G2ZPM2"/>
<reference evidence="2" key="1">
    <citation type="journal article" date="2011" name="PLoS ONE">
        <title>Ralstonia syzygii, the Blood Disease Bacterium and some Asian R. solanacearum strains form a single genomic species despite divergent lifestyles.</title>
        <authorList>
            <person name="Remenant B."/>
            <person name="de Cambiaire J.C."/>
            <person name="Cellier G."/>
            <person name="Jacobs J.M."/>
            <person name="Mangenot S."/>
            <person name="Barbe V."/>
            <person name="Lajus A."/>
            <person name="Vallenet D."/>
            <person name="Medigue C."/>
            <person name="Fegan M."/>
            <person name="Allen C."/>
            <person name="Prior P."/>
        </authorList>
    </citation>
    <scope>NUCLEOTIDE SEQUENCE</scope>
    <source>
        <strain evidence="2">R229</strain>
    </source>
</reference>
<name>G2ZPM2_9RALS</name>